<dbReference type="AlphaFoldDB" id="A0A1L1PRY3"/>
<name>A0A1L1PRY3_HYDIT</name>
<dbReference type="PANTHER" id="PTHR30157:SF0">
    <property type="entry name" value="NADPH-DEPENDENT FERRIC-CHELATE REDUCTASE"/>
    <property type="match status" value="1"/>
</dbReference>
<evidence type="ECO:0000313" key="4">
    <source>
        <dbReference type="Proteomes" id="UP000028878"/>
    </source>
</evidence>
<dbReference type="GO" id="GO:0016491">
    <property type="term" value="F:oxidoreductase activity"/>
    <property type="evidence" value="ECO:0007669"/>
    <property type="project" value="InterPro"/>
</dbReference>
<dbReference type="Gene3D" id="2.40.30.10">
    <property type="entry name" value="Translation factors"/>
    <property type="match status" value="1"/>
</dbReference>
<dbReference type="SUPFAM" id="SSF63380">
    <property type="entry name" value="Riboflavin synthase domain-like"/>
    <property type="match status" value="1"/>
</dbReference>
<dbReference type="EMBL" id="CCAE010000019">
    <property type="protein sequence ID" value="CDN88095.1"/>
    <property type="molecule type" value="Genomic_DNA"/>
</dbReference>
<comment type="similarity">
    <text evidence="1">Belongs to the SIP oxidoreductase family.</text>
</comment>
<evidence type="ECO:0000256" key="1">
    <source>
        <dbReference type="ARBA" id="ARBA00035644"/>
    </source>
</evidence>
<dbReference type="InterPro" id="IPR007037">
    <property type="entry name" value="SIP_rossman_dom"/>
</dbReference>
<reference evidence="4" key="1">
    <citation type="submission" date="2014-11" db="EMBL/GenBank/DDBJ databases">
        <title>Draft genome sequence of Hydrogenophaga intermedia S1.</title>
        <authorList>
            <person name="Gan H.M."/>
            <person name="Chew T.H."/>
            <person name="Stolz A."/>
        </authorList>
    </citation>
    <scope>NUCLEOTIDE SEQUENCE [LARGE SCALE GENOMIC DNA]</scope>
    <source>
        <strain evidence="4">S1</strain>
    </source>
</reference>
<dbReference type="InterPro" id="IPR017927">
    <property type="entry name" value="FAD-bd_FR_type"/>
</dbReference>
<organism evidence="3 4">
    <name type="scientific">Hydrogenophaga intermedia</name>
    <dbReference type="NCBI Taxonomy" id="65786"/>
    <lineage>
        <taxon>Bacteria</taxon>
        <taxon>Pseudomonadati</taxon>
        <taxon>Pseudomonadota</taxon>
        <taxon>Betaproteobacteria</taxon>
        <taxon>Burkholderiales</taxon>
        <taxon>Comamonadaceae</taxon>
        <taxon>Hydrogenophaga</taxon>
    </lineage>
</organism>
<protein>
    <submittedName>
        <fullName evidence="3">MxcB protein</fullName>
    </submittedName>
</protein>
<dbReference type="PROSITE" id="PS51384">
    <property type="entry name" value="FAD_FR"/>
    <property type="match status" value="1"/>
</dbReference>
<accession>A0A1L1PRY3</accession>
<dbReference type="Gene3D" id="3.40.50.80">
    <property type="entry name" value="Nucleotide-binding domain of ferredoxin-NADP reductase (FNR) module"/>
    <property type="match status" value="1"/>
</dbReference>
<dbReference type="Pfam" id="PF04954">
    <property type="entry name" value="SIP"/>
    <property type="match status" value="1"/>
</dbReference>
<gene>
    <name evidence="3" type="ORF">BN948_02527</name>
</gene>
<evidence type="ECO:0000313" key="3">
    <source>
        <dbReference type="EMBL" id="CDN88095.1"/>
    </source>
</evidence>
<feature type="domain" description="FAD-binding FR-type" evidence="2">
    <location>
        <begin position="18"/>
        <end position="142"/>
    </location>
</feature>
<dbReference type="InterPro" id="IPR013113">
    <property type="entry name" value="SIP_FAD-bd"/>
</dbReference>
<dbReference type="InterPro" id="IPR017938">
    <property type="entry name" value="Riboflavin_synthase-like_b-brl"/>
</dbReference>
<dbReference type="PANTHER" id="PTHR30157">
    <property type="entry name" value="FERRIC REDUCTASE, NADPH-DEPENDENT"/>
    <property type="match status" value="1"/>
</dbReference>
<dbReference type="CDD" id="cd06193">
    <property type="entry name" value="siderophore_interacting"/>
    <property type="match status" value="1"/>
</dbReference>
<dbReference type="Proteomes" id="UP000028878">
    <property type="component" value="Unassembled WGS sequence"/>
</dbReference>
<dbReference type="Pfam" id="PF08021">
    <property type="entry name" value="FAD_binding_9"/>
    <property type="match status" value="1"/>
</dbReference>
<proteinExistence type="inferred from homology"/>
<sequence length="267" mass="28789">MNSDTSSHLSVERVRHALKRRRVRVQGIQRLGANFLRLRFAGDDLRDFISASFDDHLKLMLPARAGAPLVLPETGADGLVWPEGAERPVMRDYTPRAYDTADGWLDIEFLLHGEGAASEWAARAQVGDEVGIGGPRGSFVVPTGFAWHLLVGDETALPAIARRLEELPEGVRAIVVAETADEADRRAFTGRASVDVRWVKAGTTDALAREVAALTLPAGEGFAWAAGEAASIAAVRQALVGGHGLDKSRVRASAYWKRGSTGHHETL</sequence>
<dbReference type="InterPro" id="IPR039374">
    <property type="entry name" value="SIP_fam"/>
</dbReference>
<dbReference type="InterPro" id="IPR039261">
    <property type="entry name" value="FNR_nucleotide-bd"/>
</dbReference>
<evidence type="ECO:0000259" key="2">
    <source>
        <dbReference type="PROSITE" id="PS51384"/>
    </source>
</evidence>
<dbReference type="RefSeq" id="WP_009515341.1">
    <property type="nucleotide sequence ID" value="NZ_CCAE010000019.1"/>
</dbReference>
<keyword evidence="4" id="KW-1185">Reference proteome</keyword>